<dbReference type="InterPro" id="IPR024079">
    <property type="entry name" value="MetalloPept_cat_dom_sf"/>
</dbReference>
<dbReference type="RefSeq" id="WP_161634638.1">
    <property type="nucleotide sequence ID" value="NZ_JACIDC010000005.1"/>
</dbReference>
<dbReference type="Proteomes" id="UP000519439">
    <property type="component" value="Unassembled WGS sequence"/>
</dbReference>
<dbReference type="PROSITE" id="PS50268">
    <property type="entry name" value="CADHERIN_2"/>
    <property type="match status" value="1"/>
</dbReference>
<dbReference type="Gene3D" id="2.60.40.60">
    <property type="entry name" value="Cadherins"/>
    <property type="match status" value="2"/>
</dbReference>
<organism evidence="10 11">
    <name type="scientific">Microvirga flocculans</name>
    <dbReference type="NCBI Taxonomy" id="217168"/>
    <lineage>
        <taxon>Bacteria</taxon>
        <taxon>Pseudomonadati</taxon>
        <taxon>Pseudomonadota</taxon>
        <taxon>Alphaproteobacteria</taxon>
        <taxon>Hyphomicrobiales</taxon>
        <taxon>Methylobacteriaceae</taxon>
        <taxon>Microvirga</taxon>
    </lineage>
</organism>
<dbReference type="Pfam" id="PF08548">
    <property type="entry name" value="Peptidase_M10_C"/>
    <property type="match status" value="1"/>
</dbReference>
<comment type="cofactor">
    <cofactor evidence="1">
        <name>Ca(2+)</name>
        <dbReference type="ChEBI" id="CHEBI:29108"/>
    </cofactor>
</comment>
<dbReference type="EMBL" id="JACIDC010000005">
    <property type="protein sequence ID" value="MBB4040066.1"/>
    <property type="molecule type" value="Genomic_DNA"/>
</dbReference>
<keyword evidence="11" id="KW-1185">Reference proteome</keyword>
<keyword evidence="7" id="KW-0843">Virulence</keyword>
<comment type="subcellular location">
    <subcellularLocation>
        <location evidence="2">Membrane</location>
    </subcellularLocation>
    <subcellularLocation>
        <location evidence="3">Secreted</location>
    </subcellularLocation>
</comment>
<keyword evidence="5" id="KW-0800">Toxin</keyword>
<dbReference type="InterPro" id="IPR050557">
    <property type="entry name" value="RTX_toxin/Mannuronan_C5-epim"/>
</dbReference>
<dbReference type="GO" id="GO:0007156">
    <property type="term" value="P:homophilic cell adhesion via plasma membrane adhesion molecules"/>
    <property type="evidence" value="ECO:0007669"/>
    <property type="project" value="InterPro"/>
</dbReference>
<dbReference type="InterPro" id="IPR034033">
    <property type="entry name" value="Serralysin-like"/>
</dbReference>
<dbReference type="GO" id="GO:0005509">
    <property type="term" value="F:calcium ion binding"/>
    <property type="evidence" value="ECO:0007669"/>
    <property type="project" value="InterPro"/>
</dbReference>
<dbReference type="PROSITE" id="PS00330">
    <property type="entry name" value="HEMOLYSIN_CALCIUM"/>
    <property type="match status" value="3"/>
</dbReference>
<protein>
    <submittedName>
        <fullName evidence="10">Serralysin</fullName>
        <ecNumber evidence="10">3.4.24.40</ecNumber>
    </submittedName>
</protein>
<dbReference type="Gene3D" id="3.40.390.10">
    <property type="entry name" value="Collagenase (Catalytic Domain)"/>
    <property type="match status" value="1"/>
</dbReference>
<accession>A0A7W6N7Z1</accession>
<dbReference type="PRINTS" id="PR01488">
    <property type="entry name" value="RTXTOXINA"/>
</dbReference>
<dbReference type="CDD" id="cd11304">
    <property type="entry name" value="Cadherin_repeat"/>
    <property type="match status" value="2"/>
</dbReference>
<dbReference type="PANTHER" id="PTHR38340:SF1">
    <property type="entry name" value="S-LAYER PROTEIN"/>
    <property type="match status" value="1"/>
</dbReference>
<reference evidence="10 11" key="1">
    <citation type="submission" date="2020-08" db="EMBL/GenBank/DDBJ databases">
        <title>Genomic Encyclopedia of Type Strains, Phase IV (KMG-IV): sequencing the most valuable type-strain genomes for metagenomic binning, comparative biology and taxonomic classification.</title>
        <authorList>
            <person name="Goeker M."/>
        </authorList>
    </citation>
    <scope>NUCLEOTIDE SEQUENCE [LARGE SCALE GENOMIC DNA]</scope>
    <source>
        <strain evidence="10 11">DSM 15743</strain>
    </source>
</reference>
<dbReference type="InterPro" id="IPR018511">
    <property type="entry name" value="Hemolysin-typ_Ca-bd_CS"/>
</dbReference>
<dbReference type="GO" id="GO:0090729">
    <property type="term" value="F:toxin activity"/>
    <property type="evidence" value="ECO:0007669"/>
    <property type="project" value="UniProtKB-KW"/>
</dbReference>
<dbReference type="InterPro" id="IPR013858">
    <property type="entry name" value="Peptidase_M10B_C"/>
</dbReference>
<dbReference type="AlphaFoldDB" id="A0A7W6N7Z1"/>
<dbReference type="PANTHER" id="PTHR38340">
    <property type="entry name" value="S-LAYER PROTEIN"/>
    <property type="match status" value="1"/>
</dbReference>
<dbReference type="InterPro" id="IPR001343">
    <property type="entry name" value="Hemolysn_Ca-bd"/>
</dbReference>
<sequence length="820" mass="89665">MATANPIVGVYDATRTGNAYIDGVMSGYRWPTGITIHYGFPTTVAPYDPSYESSPGDQEFNHDFIPVSAFTAQTFDAFLTGVRSGDAHAMTLTPIMGFTNIKLVKDSVATTDTHMLIATSSQPETAWAYYPGSKFGVREGDVWLGQSYDDYITPVNGSYGNMIMLHEFGHALGLKHSFDLHEKEDVTVPFDRDFYEYTLMSYSKAPYYPPSIGPTAGPEAFSYAYPQTYMMLDIAALQQMYGANYDFRSSDNVYTWSPTTGEAFVDGISQGREGATDRSGSYIKNLIFQTIWDGGGIDTYDLSNYASNLKLNLTPGGYSTFSQEQRARLGYFPDPEVWYARGNVYNALLYNNDLRSLIENAKGGSGHDIIQGNQIANRLYGQDGSDELEGGSGDDFLYGGSGADIAIFTGRRSEYKVTENADGTITVADTVLDRDGEDTLVSIKYIRFSDQVLSLGPNHAPTGISLSRSNASEDLAVGTAVADLIAADPDEDQLEYRLTSNPGGYFKIEDGQLILAKALDYENQKHHKITVEGVDPGNLKISVDLTIDVMNVREGRAPTAIEVSFETMARNTPVGTLLGEIQAFDPDNDLATIEMTHDGYGVFRYENGKVYLAKPLDSQASHQIYFRASDAEGNRFEQAFTILVTEGGGVEPPIQPDGTLRIGGQGPDLFYGTQGNDTLIGAGGNDRLFGQAGKDRIIGGTGIDQLWGGSGKDIFVFDAKLDAKRNLNKIKDFYYGDMIWLDNHIFKVLGKTGSEKKPAKLKSGYFAYDTAKDKNDFIIVKKSGAILYDQDGTGSIASIQIGSVSKSHVKFLNANDFFVI</sequence>
<dbReference type="InterPro" id="IPR011049">
    <property type="entry name" value="Serralysin-like_metalloprot_C"/>
</dbReference>
<evidence type="ECO:0000256" key="5">
    <source>
        <dbReference type="ARBA" id="ARBA00022656"/>
    </source>
</evidence>
<evidence type="ECO:0000256" key="2">
    <source>
        <dbReference type="ARBA" id="ARBA00004370"/>
    </source>
</evidence>
<keyword evidence="6" id="KW-0677">Repeat</keyword>
<evidence type="ECO:0000313" key="10">
    <source>
        <dbReference type="EMBL" id="MBB4040066.1"/>
    </source>
</evidence>
<gene>
    <name evidence="10" type="ORF">GGR34_001717</name>
</gene>
<dbReference type="EC" id="3.4.24.40" evidence="10"/>
<dbReference type="CDD" id="cd04277">
    <property type="entry name" value="ZnMc_serralysin_like"/>
    <property type="match status" value="1"/>
</dbReference>
<dbReference type="SUPFAM" id="SSF49313">
    <property type="entry name" value="Cadherin-like"/>
    <property type="match status" value="2"/>
</dbReference>
<dbReference type="GO" id="GO:0008237">
    <property type="term" value="F:metallopeptidase activity"/>
    <property type="evidence" value="ECO:0007669"/>
    <property type="project" value="InterPro"/>
</dbReference>
<name>A0A7W6N7Z1_9HYPH</name>
<evidence type="ECO:0000256" key="7">
    <source>
        <dbReference type="ARBA" id="ARBA00023026"/>
    </source>
</evidence>
<evidence type="ECO:0000259" key="9">
    <source>
        <dbReference type="PROSITE" id="PS50268"/>
    </source>
</evidence>
<evidence type="ECO:0000256" key="6">
    <source>
        <dbReference type="ARBA" id="ARBA00022737"/>
    </source>
</evidence>
<evidence type="ECO:0000256" key="1">
    <source>
        <dbReference type="ARBA" id="ARBA00001913"/>
    </source>
</evidence>
<keyword evidence="10" id="KW-0378">Hydrolase</keyword>
<dbReference type="InterPro" id="IPR002126">
    <property type="entry name" value="Cadherin-like_dom"/>
</dbReference>
<evidence type="ECO:0000256" key="4">
    <source>
        <dbReference type="ARBA" id="ARBA00022525"/>
    </source>
</evidence>
<dbReference type="SUPFAM" id="SSF51120">
    <property type="entry name" value="beta-Roll"/>
    <property type="match status" value="2"/>
</dbReference>
<keyword evidence="8" id="KW-0472">Membrane</keyword>
<dbReference type="PRINTS" id="PR00313">
    <property type="entry name" value="CABNDNGRPT"/>
</dbReference>
<evidence type="ECO:0000256" key="8">
    <source>
        <dbReference type="ARBA" id="ARBA00023136"/>
    </source>
</evidence>
<evidence type="ECO:0000313" key="11">
    <source>
        <dbReference type="Proteomes" id="UP000519439"/>
    </source>
</evidence>
<dbReference type="Pfam" id="PF00028">
    <property type="entry name" value="Cadherin"/>
    <property type="match status" value="1"/>
</dbReference>
<dbReference type="Pfam" id="PF00353">
    <property type="entry name" value="HemolysinCabind"/>
    <property type="match status" value="2"/>
</dbReference>
<comment type="caution">
    <text evidence="10">The sequence shown here is derived from an EMBL/GenBank/DDBJ whole genome shotgun (WGS) entry which is preliminary data.</text>
</comment>
<dbReference type="GO" id="GO:0016020">
    <property type="term" value="C:membrane"/>
    <property type="evidence" value="ECO:0007669"/>
    <property type="project" value="UniProtKB-SubCell"/>
</dbReference>
<dbReference type="InterPro" id="IPR003995">
    <property type="entry name" value="RTX_toxin_determinant-A"/>
</dbReference>
<proteinExistence type="predicted"/>
<dbReference type="SUPFAM" id="SSF55486">
    <property type="entry name" value="Metalloproteases ('zincins'), catalytic domain"/>
    <property type="match status" value="1"/>
</dbReference>
<dbReference type="GO" id="GO:0005615">
    <property type="term" value="C:extracellular space"/>
    <property type="evidence" value="ECO:0007669"/>
    <property type="project" value="InterPro"/>
</dbReference>
<dbReference type="InterPro" id="IPR015919">
    <property type="entry name" value="Cadherin-like_sf"/>
</dbReference>
<feature type="domain" description="Cadherin" evidence="9">
    <location>
        <begin position="473"/>
        <end position="560"/>
    </location>
</feature>
<keyword evidence="4" id="KW-0964">Secreted</keyword>
<evidence type="ECO:0000256" key="3">
    <source>
        <dbReference type="ARBA" id="ARBA00004613"/>
    </source>
</evidence>
<dbReference type="SMART" id="SM00112">
    <property type="entry name" value="CA"/>
    <property type="match status" value="1"/>
</dbReference>
<dbReference type="Gene3D" id="2.150.10.10">
    <property type="entry name" value="Serralysin-like metalloprotease, C-terminal"/>
    <property type="match status" value="2"/>
</dbReference>